<dbReference type="InterPro" id="IPR055342">
    <property type="entry name" value="MreC_beta-barrel_core"/>
</dbReference>
<name>A0A538TJV2_UNCEI</name>
<evidence type="ECO:0000313" key="8">
    <source>
        <dbReference type="Proteomes" id="UP000317691"/>
    </source>
</evidence>
<dbReference type="InterPro" id="IPR042175">
    <property type="entry name" value="Cell/Rod_MreC_2"/>
</dbReference>
<feature type="compositionally biased region" description="Pro residues" evidence="5">
    <location>
        <begin position="299"/>
        <end position="308"/>
    </location>
</feature>
<dbReference type="Gene3D" id="2.40.10.340">
    <property type="entry name" value="Rod shape-determining protein MreC, domain 1"/>
    <property type="match status" value="1"/>
</dbReference>
<organism evidence="7 8">
    <name type="scientific">Eiseniibacteriota bacterium</name>
    <dbReference type="NCBI Taxonomy" id="2212470"/>
    <lineage>
        <taxon>Bacteria</taxon>
        <taxon>Candidatus Eiseniibacteriota</taxon>
    </lineage>
</organism>
<dbReference type="GO" id="GO:0008360">
    <property type="term" value="P:regulation of cell shape"/>
    <property type="evidence" value="ECO:0007669"/>
    <property type="project" value="UniProtKB-KW"/>
</dbReference>
<dbReference type="AlphaFoldDB" id="A0A538TJV2"/>
<dbReference type="Pfam" id="PF04085">
    <property type="entry name" value="MreC"/>
    <property type="match status" value="1"/>
</dbReference>
<dbReference type="InterPro" id="IPR042177">
    <property type="entry name" value="Cell/Rod_1"/>
</dbReference>
<evidence type="ECO:0000256" key="2">
    <source>
        <dbReference type="ARBA" id="ARBA00013855"/>
    </source>
</evidence>
<dbReference type="EMBL" id="VBOZ01000029">
    <property type="protein sequence ID" value="TMQ63893.1"/>
    <property type="molecule type" value="Genomic_DNA"/>
</dbReference>
<evidence type="ECO:0000259" key="6">
    <source>
        <dbReference type="Pfam" id="PF04085"/>
    </source>
</evidence>
<dbReference type="PANTHER" id="PTHR34138">
    <property type="entry name" value="CELL SHAPE-DETERMINING PROTEIN MREC"/>
    <property type="match status" value="1"/>
</dbReference>
<feature type="compositionally biased region" description="Polar residues" evidence="5">
    <location>
        <begin position="324"/>
        <end position="335"/>
    </location>
</feature>
<dbReference type="Proteomes" id="UP000317691">
    <property type="component" value="Unassembled WGS sequence"/>
</dbReference>
<feature type="domain" description="Rod shape-determining protein MreC beta-barrel core" evidence="6">
    <location>
        <begin position="111"/>
        <end position="258"/>
    </location>
</feature>
<evidence type="ECO:0000313" key="7">
    <source>
        <dbReference type="EMBL" id="TMQ63893.1"/>
    </source>
</evidence>
<feature type="region of interest" description="Disordered" evidence="5">
    <location>
        <begin position="278"/>
        <end position="335"/>
    </location>
</feature>
<accession>A0A538TJV2</accession>
<proteinExistence type="inferred from homology"/>
<evidence type="ECO:0000256" key="4">
    <source>
        <dbReference type="ARBA" id="ARBA00032089"/>
    </source>
</evidence>
<comment type="caution">
    <text evidence="7">The sequence shown here is derived from an EMBL/GenBank/DDBJ whole genome shotgun (WGS) entry which is preliminary data.</text>
</comment>
<evidence type="ECO:0000256" key="1">
    <source>
        <dbReference type="ARBA" id="ARBA00009369"/>
    </source>
</evidence>
<comment type="similarity">
    <text evidence="1">Belongs to the MreC family.</text>
</comment>
<gene>
    <name evidence="7" type="primary">mreC</name>
    <name evidence="7" type="ORF">E6K79_09715</name>
</gene>
<feature type="compositionally biased region" description="Low complexity" evidence="5">
    <location>
        <begin position="278"/>
        <end position="298"/>
    </location>
</feature>
<dbReference type="NCBIfam" id="TIGR00219">
    <property type="entry name" value="mreC"/>
    <property type="match status" value="1"/>
</dbReference>
<sequence length="335" mass="36162">MLRNLLARRTDWTVLVIACGLSFSLMVLERHEQARVAWFIQHTLLGPFEAAMGWMDSAVGVYWDNQHLRQRLTRLQIETDALHGERQENARLRQLLKLEERHPYSLVASSVVGRSLDRLGGSLTIDKGIADGVEAGRAILTPDGLVGRVERATQHQARILTLLHRDCAVAARIDRSRVDGVMQWEFGTQPVLNLRYVSSQEDVKAGDLVVTSGLGDMFPAGIRIGTVARVSLDPNGLMKEITVRPAVNFRSLEEILVYLPSTLRGSAPADLFLEQPEPTAAVPTPSAPAPSTSTTAPSAPVPPPPAAKPAPGAITKGVGAPPESVSSESTGMATP</sequence>
<evidence type="ECO:0000256" key="5">
    <source>
        <dbReference type="SAM" id="MobiDB-lite"/>
    </source>
</evidence>
<keyword evidence="3" id="KW-0133">Cell shape</keyword>
<protein>
    <recommendedName>
        <fullName evidence="2">Cell shape-determining protein MreC</fullName>
    </recommendedName>
    <alternativeName>
        <fullName evidence="4">Cell shape protein MreC</fullName>
    </alternativeName>
</protein>
<dbReference type="InterPro" id="IPR007221">
    <property type="entry name" value="MreC"/>
</dbReference>
<dbReference type="Gene3D" id="2.40.10.350">
    <property type="entry name" value="Rod shape-determining protein MreC, domain 2"/>
    <property type="match status" value="1"/>
</dbReference>
<evidence type="ECO:0000256" key="3">
    <source>
        <dbReference type="ARBA" id="ARBA00022960"/>
    </source>
</evidence>
<dbReference type="GO" id="GO:0005886">
    <property type="term" value="C:plasma membrane"/>
    <property type="evidence" value="ECO:0007669"/>
    <property type="project" value="TreeGrafter"/>
</dbReference>
<reference evidence="7 8" key="1">
    <citation type="journal article" date="2019" name="Nat. Microbiol.">
        <title>Mediterranean grassland soil C-N compound turnover is dependent on rainfall and depth, and is mediated by genomically divergent microorganisms.</title>
        <authorList>
            <person name="Diamond S."/>
            <person name="Andeer P.F."/>
            <person name="Li Z."/>
            <person name="Crits-Christoph A."/>
            <person name="Burstein D."/>
            <person name="Anantharaman K."/>
            <person name="Lane K.R."/>
            <person name="Thomas B.C."/>
            <person name="Pan C."/>
            <person name="Northen T.R."/>
            <person name="Banfield J.F."/>
        </authorList>
    </citation>
    <scope>NUCLEOTIDE SEQUENCE [LARGE SCALE GENOMIC DNA]</scope>
    <source>
        <strain evidence="7">WS_9</strain>
    </source>
</reference>
<dbReference type="PANTHER" id="PTHR34138:SF1">
    <property type="entry name" value="CELL SHAPE-DETERMINING PROTEIN MREC"/>
    <property type="match status" value="1"/>
</dbReference>